<dbReference type="SUPFAM" id="SSF103647">
    <property type="entry name" value="TSP type-3 repeat"/>
    <property type="match status" value="1"/>
</dbReference>
<dbReference type="InterPro" id="IPR013783">
    <property type="entry name" value="Ig-like_fold"/>
</dbReference>
<name>A0A3D8H5V9_9GAMM</name>
<sequence length="723" mass="76321">MMLVAHSAMAAIPEPDNLLYGTVTVDGTPVTAADKNVSLLLEYQGQIIDRYVMGEDPAAQDRYVLSVPLDVIDERRDGFLRKGDVLTVRYQMGTSRSAATEVVVDDRGTSVELNLALRGVDIIDGPDPNSQDTDGDGISDVAEVAAGLNPFDPSDALLDADGDGVNNLDEYLAGRDLNADDEPPLLIPPNDIEVPATGLFTRVDLGEATAFDALDGAITATNDARPQMPPGAHFVEWKASDKSGNVATETQLVIVKPIVNFHTDAVVAEGSSVELVAELNGPAAIYPVSIPYTVAGTAVGGGVDHTLANGEILIQSGLRGSVNFQVIDDADGGETQETIVVTMGASANVVLGEKTVYTAQISDQNIAPSVEMVADQGQGQTRLVVTDGGPVTVNALVSDPDPGDIHSYDWSFSDSQLLETDGDSSDGQFVFDPGNLSPGFYTVAVSVRDSSLAESRNDLVIAVLSEAPLLTSLDSDGDGITDDIEGFVDTDGDGIPDYLDDLEPENLIRAMASASDEYLIETEPGLTLSLGYTALSSKKNRAIVDVDDVALAFSLPPLEEGERSEQFPGGIFDFTVSGLAQPSDSAYVVLPQLAVIPKRAVYRKYSAETMAWNAFIENDRNAVYSAPGEEGFCPPPKSGDYRPGLNQGDWCAMLFIEDGGPNDADGFANQRIKDPGGIQGETESTTASGGGGGGRFDPFLLLLVALSAGLIYRSRLRRVNSGR</sequence>
<dbReference type="NCBIfam" id="NF041766">
    <property type="entry name" value="choice_anch_U"/>
    <property type="match status" value="1"/>
</dbReference>
<dbReference type="Gene3D" id="2.60.40.10">
    <property type="entry name" value="Immunoglobulins"/>
    <property type="match status" value="1"/>
</dbReference>
<evidence type="ECO:0008006" key="8">
    <source>
        <dbReference type="Google" id="ProtNLM"/>
    </source>
</evidence>
<keyword evidence="7" id="KW-1185">Reference proteome</keyword>
<dbReference type="GO" id="GO:0005509">
    <property type="term" value="F:calcium ion binding"/>
    <property type="evidence" value="ECO:0007669"/>
    <property type="project" value="InterPro"/>
</dbReference>
<dbReference type="InterPro" id="IPR059100">
    <property type="entry name" value="TSP3_bac"/>
</dbReference>
<dbReference type="AlphaFoldDB" id="A0A3D8H5V9"/>
<comment type="subcellular location">
    <subcellularLocation>
        <location evidence="1">Secreted</location>
    </subcellularLocation>
</comment>
<evidence type="ECO:0000313" key="6">
    <source>
        <dbReference type="EMBL" id="RDU41980.1"/>
    </source>
</evidence>
<protein>
    <recommendedName>
        <fullName evidence="8">HYR domain-containing protein</fullName>
    </recommendedName>
</protein>
<dbReference type="InterPro" id="IPR028974">
    <property type="entry name" value="TSP_type-3_rpt"/>
</dbReference>
<dbReference type="Pfam" id="PF18884">
    <property type="entry name" value="TSP3_bac"/>
    <property type="match status" value="1"/>
</dbReference>
<proteinExistence type="predicted"/>
<accession>A0A3D8H5V9</accession>
<organism evidence="6 7">
    <name type="scientific">Marinobacter flavimaris</name>
    <dbReference type="NCBI Taxonomy" id="262076"/>
    <lineage>
        <taxon>Bacteria</taxon>
        <taxon>Pseudomonadati</taxon>
        <taxon>Pseudomonadota</taxon>
        <taxon>Gammaproteobacteria</taxon>
        <taxon>Pseudomonadales</taxon>
        <taxon>Marinobacteraceae</taxon>
        <taxon>Marinobacter</taxon>
    </lineage>
</organism>
<comment type="caution">
    <text evidence="6">The sequence shown here is derived from an EMBL/GenBank/DDBJ whole genome shotgun (WGS) entry which is preliminary data.</text>
</comment>
<dbReference type="EMBL" id="QRDH01000002">
    <property type="protein sequence ID" value="RDU41980.1"/>
    <property type="molecule type" value="Genomic_DNA"/>
</dbReference>
<dbReference type="Proteomes" id="UP000256431">
    <property type="component" value="Unassembled WGS sequence"/>
</dbReference>
<dbReference type="Gene3D" id="2.60.40.2030">
    <property type="match status" value="1"/>
</dbReference>
<evidence type="ECO:0000313" key="7">
    <source>
        <dbReference type="Proteomes" id="UP000256431"/>
    </source>
</evidence>
<keyword evidence="3" id="KW-0732">Signal</keyword>
<evidence type="ECO:0000256" key="5">
    <source>
        <dbReference type="SAM" id="MobiDB-lite"/>
    </source>
</evidence>
<evidence type="ECO:0000256" key="1">
    <source>
        <dbReference type="ARBA" id="ARBA00004613"/>
    </source>
</evidence>
<dbReference type="InterPro" id="IPR035986">
    <property type="entry name" value="PKD_dom_sf"/>
</dbReference>
<dbReference type="SUPFAM" id="SSF49299">
    <property type="entry name" value="PKD domain"/>
    <property type="match status" value="1"/>
</dbReference>
<reference evidence="6 7" key="1">
    <citation type="submission" date="2018-08" db="EMBL/GenBank/DDBJ databases">
        <title>Genome sequence of Marinobacter flavimaris KCTC 12185.</title>
        <authorList>
            <person name="Chun J."/>
            <person name="Kim B.-Y."/>
            <person name="Choi S.-B."/>
            <person name="Kwak M.-J."/>
        </authorList>
    </citation>
    <scope>NUCLEOTIDE SEQUENCE [LARGE SCALE GENOMIC DNA]</scope>
    <source>
        <strain evidence="6 7">KCTC 12185</strain>
    </source>
</reference>
<evidence type="ECO:0000256" key="2">
    <source>
        <dbReference type="ARBA" id="ARBA00022525"/>
    </source>
</evidence>
<keyword evidence="4" id="KW-0106">Calcium</keyword>
<evidence type="ECO:0000256" key="4">
    <source>
        <dbReference type="ARBA" id="ARBA00022837"/>
    </source>
</evidence>
<dbReference type="SUPFAM" id="SSF141072">
    <property type="entry name" value="CalX-like"/>
    <property type="match status" value="1"/>
</dbReference>
<keyword evidence="2" id="KW-0964">Secreted</keyword>
<dbReference type="InterPro" id="IPR053784">
    <property type="entry name" value="Choice_anch_U_dom"/>
</dbReference>
<dbReference type="InterPro" id="IPR038081">
    <property type="entry name" value="CalX-like_sf"/>
</dbReference>
<evidence type="ECO:0000256" key="3">
    <source>
        <dbReference type="ARBA" id="ARBA00022729"/>
    </source>
</evidence>
<feature type="region of interest" description="Disordered" evidence="5">
    <location>
        <begin position="665"/>
        <end position="691"/>
    </location>
</feature>
<gene>
    <name evidence="6" type="ORF">DXI23_06645</name>
</gene>